<dbReference type="CDD" id="cd02966">
    <property type="entry name" value="TlpA_like_family"/>
    <property type="match status" value="1"/>
</dbReference>
<evidence type="ECO:0000256" key="1">
    <source>
        <dbReference type="ARBA" id="ARBA00004196"/>
    </source>
</evidence>
<dbReference type="GO" id="GO:0030313">
    <property type="term" value="C:cell envelope"/>
    <property type="evidence" value="ECO:0007669"/>
    <property type="project" value="UniProtKB-SubCell"/>
</dbReference>
<feature type="signal peptide" evidence="5">
    <location>
        <begin position="1"/>
        <end position="21"/>
    </location>
</feature>
<name>A0A5B2VYZ5_9BACT</name>
<evidence type="ECO:0000313" key="8">
    <source>
        <dbReference type="Proteomes" id="UP000324611"/>
    </source>
</evidence>
<comment type="caution">
    <text evidence="7">The sequence shown here is derived from an EMBL/GenBank/DDBJ whole genome shotgun (WGS) entry which is preliminary data.</text>
</comment>
<dbReference type="InterPro" id="IPR000866">
    <property type="entry name" value="AhpC/TSA"/>
</dbReference>
<dbReference type="PROSITE" id="PS51352">
    <property type="entry name" value="THIOREDOXIN_2"/>
    <property type="match status" value="1"/>
</dbReference>
<keyword evidence="2" id="KW-0201">Cytochrome c-type biogenesis</keyword>
<dbReference type="Pfam" id="PF00578">
    <property type="entry name" value="AhpC-TSA"/>
    <property type="match status" value="1"/>
</dbReference>
<dbReference type="InterPro" id="IPR025380">
    <property type="entry name" value="DUF4369"/>
</dbReference>
<dbReference type="InterPro" id="IPR013766">
    <property type="entry name" value="Thioredoxin_domain"/>
</dbReference>
<reference evidence="7 8" key="1">
    <citation type="submission" date="2019-09" db="EMBL/GenBank/DDBJ databases">
        <title>Chitinophaga ginsengihumi sp. nov., isolated from soil of ginseng rhizosphere.</title>
        <authorList>
            <person name="Lee J."/>
        </authorList>
    </citation>
    <scope>NUCLEOTIDE SEQUENCE [LARGE SCALE GENOMIC DNA]</scope>
    <source>
        <strain evidence="7 8">BN140078</strain>
    </source>
</reference>
<dbReference type="GO" id="GO:0016209">
    <property type="term" value="F:antioxidant activity"/>
    <property type="evidence" value="ECO:0007669"/>
    <property type="project" value="InterPro"/>
</dbReference>
<evidence type="ECO:0000256" key="5">
    <source>
        <dbReference type="SAM" id="SignalP"/>
    </source>
</evidence>
<dbReference type="SUPFAM" id="SSF52833">
    <property type="entry name" value="Thioredoxin-like"/>
    <property type="match status" value="1"/>
</dbReference>
<dbReference type="GO" id="GO:0016491">
    <property type="term" value="F:oxidoreductase activity"/>
    <property type="evidence" value="ECO:0007669"/>
    <property type="project" value="InterPro"/>
</dbReference>
<reference evidence="7 8" key="2">
    <citation type="submission" date="2019-09" db="EMBL/GenBank/DDBJ databases">
        <authorList>
            <person name="Jin C."/>
        </authorList>
    </citation>
    <scope>NUCLEOTIDE SEQUENCE [LARGE SCALE GENOMIC DNA]</scope>
    <source>
        <strain evidence="7 8">BN140078</strain>
    </source>
</reference>
<keyword evidence="8" id="KW-1185">Reference proteome</keyword>
<proteinExistence type="predicted"/>
<sequence>MKKITLWLALGLLLASCGQQTEKGNFNISVHLANAPLGPVFLEELTLKEVKVADTTTLKDASGKFTLKGTVPEQGLYRIRFGNSKYILLALDAGDMKIEGDYDNLDKISIKGSEASAALQDLMTDANAKGQALTMEMRAVDSLQGAHLPDSVLQEKVKALQQKESDLQQSFIAYADKTPYPANAVFALSMISNPEILIDQKQVITNVEKRFPENTLVKSLAGRINEIEQQVATGGKANADSGAEEESMSAVKVGDMAPDFTLPDPSGKMVKLSSFRGKYVLVDFWASWCQPCRMENPNVVKAYQQYKNKNFTILGVSLDKKKENWVQAIQADGLTWSHVSDLKFWDSAVVPLYGINGIPTNFLMDPKGKVIAANLRGPALEQKLQEVVK</sequence>
<feature type="chain" id="PRO_5023107289" evidence="5">
    <location>
        <begin position="22"/>
        <end position="389"/>
    </location>
</feature>
<keyword evidence="5" id="KW-0732">Signal</keyword>
<organism evidence="7 8">
    <name type="scientific">Chitinophaga agrisoli</name>
    <dbReference type="NCBI Taxonomy" id="2607653"/>
    <lineage>
        <taxon>Bacteria</taxon>
        <taxon>Pseudomonadati</taxon>
        <taxon>Bacteroidota</taxon>
        <taxon>Chitinophagia</taxon>
        <taxon>Chitinophagales</taxon>
        <taxon>Chitinophagaceae</taxon>
        <taxon>Chitinophaga</taxon>
    </lineage>
</organism>
<accession>A0A5B2VYZ5</accession>
<dbReference type="Proteomes" id="UP000324611">
    <property type="component" value="Unassembled WGS sequence"/>
</dbReference>
<evidence type="ECO:0000256" key="2">
    <source>
        <dbReference type="ARBA" id="ARBA00022748"/>
    </source>
</evidence>
<evidence type="ECO:0000259" key="6">
    <source>
        <dbReference type="PROSITE" id="PS51352"/>
    </source>
</evidence>
<protein>
    <submittedName>
        <fullName evidence="7">AhpC/TSA family protein</fullName>
    </submittedName>
</protein>
<dbReference type="Pfam" id="PF14289">
    <property type="entry name" value="DUF4369"/>
    <property type="match status" value="1"/>
</dbReference>
<dbReference type="PROSITE" id="PS51257">
    <property type="entry name" value="PROKAR_LIPOPROTEIN"/>
    <property type="match status" value="1"/>
</dbReference>
<dbReference type="PANTHER" id="PTHR42852:SF6">
    <property type="entry name" value="THIOL:DISULFIDE INTERCHANGE PROTEIN DSBE"/>
    <property type="match status" value="1"/>
</dbReference>
<dbReference type="GO" id="GO:0017004">
    <property type="term" value="P:cytochrome complex assembly"/>
    <property type="evidence" value="ECO:0007669"/>
    <property type="project" value="UniProtKB-KW"/>
</dbReference>
<dbReference type="EMBL" id="VUOC01000001">
    <property type="protein sequence ID" value="KAA2244671.1"/>
    <property type="molecule type" value="Genomic_DNA"/>
</dbReference>
<dbReference type="AlphaFoldDB" id="A0A5B2VYZ5"/>
<evidence type="ECO:0000256" key="3">
    <source>
        <dbReference type="ARBA" id="ARBA00023157"/>
    </source>
</evidence>
<gene>
    <name evidence="7" type="ORF">F0L74_01475</name>
</gene>
<dbReference type="InterPro" id="IPR036249">
    <property type="entry name" value="Thioredoxin-like_sf"/>
</dbReference>
<comment type="subcellular location">
    <subcellularLocation>
        <location evidence="1">Cell envelope</location>
    </subcellularLocation>
</comment>
<dbReference type="RefSeq" id="WP_149836068.1">
    <property type="nucleotide sequence ID" value="NZ_VUOC01000001.1"/>
</dbReference>
<keyword evidence="3" id="KW-1015">Disulfide bond</keyword>
<feature type="domain" description="Thioredoxin" evidence="6">
    <location>
        <begin position="251"/>
        <end position="389"/>
    </location>
</feature>
<evidence type="ECO:0000313" key="7">
    <source>
        <dbReference type="EMBL" id="KAA2244671.1"/>
    </source>
</evidence>
<evidence type="ECO:0000256" key="4">
    <source>
        <dbReference type="ARBA" id="ARBA00023284"/>
    </source>
</evidence>
<dbReference type="InterPro" id="IPR050553">
    <property type="entry name" value="Thioredoxin_ResA/DsbE_sf"/>
</dbReference>
<dbReference type="Gene3D" id="3.40.30.10">
    <property type="entry name" value="Glutaredoxin"/>
    <property type="match status" value="1"/>
</dbReference>
<keyword evidence="4" id="KW-0676">Redox-active center</keyword>
<dbReference type="PANTHER" id="PTHR42852">
    <property type="entry name" value="THIOL:DISULFIDE INTERCHANGE PROTEIN DSBE"/>
    <property type="match status" value="1"/>
</dbReference>